<evidence type="ECO:0000313" key="1">
    <source>
        <dbReference type="EMBL" id="AHM55902.1"/>
    </source>
</evidence>
<organism evidence="1 2">
    <name type="scientific">Peptoclostridium acidaminophilum DSM 3953</name>
    <dbReference type="NCBI Taxonomy" id="1286171"/>
    <lineage>
        <taxon>Bacteria</taxon>
        <taxon>Bacillati</taxon>
        <taxon>Bacillota</taxon>
        <taxon>Clostridia</taxon>
        <taxon>Peptostreptococcales</taxon>
        <taxon>Peptoclostridiaceae</taxon>
        <taxon>Peptoclostridium</taxon>
    </lineage>
</organism>
<evidence type="ECO:0000313" key="2">
    <source>
        <dbReference type="Proteomes" id="UP000019591"/>
    </source>
</evidence>
<dbReference type="KEGG" id="eac:EAL2_c06000"/>
<gene>
    <name evidence="1" type="ORF">EAL2_c06000</name>
</gene>
<dbReference type="eggNOG" id="ENOG5033Q8S">
    <property type="taxonomic scope" value="Bacteria"/>
</dbReference>
<dbReference type="Proteomes" id="UP000019591">
    <property type="component" value="Chromosome"/>
</dbReference>
<dbReference type="RefSeq" id="WP_025434945.1">
    <property type="nucleotide sequence ID" value="NZ_CP007452.1"/>
</dbReference>
<accession>W8TI69</accession>
<protein>
    <submittedName>
        <fullName evidence="1">Uncharacterized protein</fullName>
    </submittedName>
</protein>
<dbReference type="STRING" id="1286171.EAL2_c06000"/>
<reference evidence="1 2" key="1">
    <citation type="journal article" date="2014" name="Genome Announc.">
        <title>Complete Genome Sequence of Amino Acid-Utilizing Eubacterium acidaminophilum al-2 (DSM 3953).</title>
        <authorList>
            <person name="Poehlein A."/>
            <person name="Andreesen J.R."/>
            <person name="Daniel R."/>
        </authorList>
    </citation>
    <scope>NUCLEOTIDE SEQUENCE [LARGE SCALE GENOMIC DNA]</scope>
    <source>
        <strain evidence="1 2">DSM 3953</strain>
    </source>
</reference>
<dbReference type="EMBL" id="CP007452">
    <property type="protein sequence ID" value="AHM55902.1"/>
    <property type="molecule type" value="Genomic_DNA"/>
</dbReference>
<dbReference type="AlphaFoldDB" id="W8TI69"/>
<proteinExistence type="predicted"/>
<name>W8TI69_PEPAC</name>
<dbReference type="PATRIC" id="fig|1286171.3.peg.544"/>
<sequence length="284" mass="31172">MPYPVIPSRRIPYDIDGTEVGHRRTGISNSFSAGVATWATSAQKIQLQNQLNIAPFIQSYGYGNRDSDAFWFFFPELREITHIAFVHFDIDSPSITLQGSANSTNGIDGTWETPVWSPLVSTRADAWRNDILPLSFSGPIKIFRINLYDGSGDVNVLNSIHLYGFKYSGETPDDILFVDAGTVAELTALTDWGDRPEGTTQFRQVKVKNASSSKTANNINLQLNHTDFLMSWNSGGPWTTVLDITSLGAGAESSPIYLKNELGPPLLILGPKDGRIIASVGSWT</sequence>
<keyword evidence="2" id="KW-1185">Reference proteome</keyword>
<dbReference type="HOGENOM" id="CLU_968889_0_0_9"/>